<name>A0A4R3QC50_RHISU</name>
<protein>
    <submittedName>
        <fullName evidence="1">Uncharacterized protein</fullName>
    </submittedName>
</protein>
<dbReference type="EMBL" id="SMBH01000004">
    <property type="protein sequence ID" value="TCU17082.1"/>
    <property type="molecule type" value="Genomic_DNA"/>
</dbReference>
<gene>
    <name evidence="1" type="ORF">EV132_104105</name>
</gene>
<organism evidence="1 2">
    <name type="scientific">Rhizobium sullae</name>
    <name type="common">Rhizobium hedysari</name>
    <dbReference type="NCBI Taxonomy" id="50338"/>
    <lineage>
        <taxon>Bacteria</taxon>
        <taxon>Pseudomonadati</taxon>
        <taxon>Pseudomonadota</taxon>
        <taxon>Alphaproteobacteria</taxon>
        <taxon>Hyphomicrobiales</taxon>
        <taxon>Rhizobiaceae</taxon>
        <taxon>Rhizobium/Agrobacterium group</taxon>
        <taxon>Rhizobium</taxon>
    </lineage>
</organism>
<evidence type="ECO:0000313" key="2">
    <source>
        <dbReference type="Proteomes" id="UP000294576"/>
    </source>
</evidence>
<dbReference type="AlphaFoldDB" id="A0A4R3QC50"/>
<proteinExistence type="predicted"/>
<sequence>MVISIGASPPPHPAAATFPRLGRRGCRAVSVSPSPLGEKVPVGRMAVQAKKTRKPTLSSSFLCLSQESSAPKSLGARDSLQANDSFTAQTRRGWIPVTSTGMREEARVAAPIFTREVRHG</sequence>
<evidence type="ECO:0000313" key="1">
    <source>
        <dbReference type="EMBL" id="TCU17082.1"/>
    </source>
</evidence>
<comment type="caution">
    <text evidence="1">The sequence shown here is derived from an EMBL/GenBank/DDBJ whole genome shotgun (WGS) entry which is preliminary data.</text>
</comment>
<accession>A0A4R3QC50</accession>
<reference evidence="1 2" key="1">
    <citation type="submission" date="2019-03" db="EMBL/GenBank/DDBJ databases">
        <title>Genomic Encyclopedia of Type Strains, Phase IV (KMG-V): Genome sequencing to study the core and pangenomes of soil and plant-associated prokaryotes.</title>
        <authorList>
            <person name="Whitman W."/>
        </authorList>
    </citation>
    <scope>NUCLEOTIDE SEQUENCE [LARGE SCALE GENOMIC DNA]</scope>
    <source>
        <strain evidence="1 2">Hc14</strain>
    </source>
</reference>
<dbReference type="Proteomes" id="UP000294576">
    <property type="component" value="Unassembled WGS sequence"/>
</dbReference>